<dbReference type="AlphaFoldDB" id="W4FSR7"/>
<dbReference type="Pfam" id="PF02566">
    <property type="entry name" value="OsmC"/>
    <property type="match status" value="1"/>
</dbReference>
<evidence type="ECO:0000256" key="1">
    <source>
        <dbReference type="ARBA" id="ARBA00007378"/>
    </source>
</evidence>
<reference evidence="3" key="1">
    <citation type="submission" date="2013-12" db="EMBL/GenBank/DDBJ databases">
        <title>The Genome Sequence of Aphanomyces astaci APO3.</title>
        <authorList>
            <consortium name="The Broad Institute Genomics Platform"/>
            <person name="Russ C."/>
            <person name="Tyler B."/>
            <person name="van West P."/>
            <person name="Dieguez-Uribeondo J."/>
            <person name="Young S.K."/>
            <person name="Zeng Q."/>
            <person name="Gargeya S."/>
            <person name="Fitzgerald M."/>
            <person name="Abouelleil A."/>
            <person name="Alvarado L."/>
            <person name="Chapman S.B."/>
            <person name="Gainer-Dewar J."/>
            <person name="Goldberg J."/>
            <person name="Griggs A."/>
            <person name="Gujja S."/>
            <person name="Hansen M."/>
            <person name="Howarth C."/>
            <person name="Imamovic A."/>
            <person name="Ireland A."/>
            <person name="Larimer J."/>
            <person name="McCowan C."/>
            <person name="Murphy C."/>
            <person name="Pearson M."/>
            <person name="Poon T.W."/>
            <person name="Priest M."/>
            <person name="Roberts A."/>
            <person name="Saif S."/>
            <person name="Shea T."/>
            <person name="Sykes S."/>
            <person name="Wortman J."/>
            <person name="Nusbaum C."/>
            <person name="Birren B."/>
        </authorList>
    </citation>
    <scope>NUCLEOTIDE SEQUENCE [LARGE SCALE GENOMIC DNA]</scope>
    <source>
        <strain evidence="3">APO3</strain>
    </source>
</reference>
<dbReference type="VEuPathDB" id="FungiDB:H257_14494"/>
<dbReference type="InterPro" id="IPR015946">
    <property type="entry name" value="KH_dom-like_a/b"/>
</dbReference>
<organism evidence="3">
    <name type="scientific">Aphanomyces astaci</name>
    <name type="common">Crayfish plague agent</name>
    <dbReference type="NCBI Taxonomy" id="112090"/>
    <lineage>
        <taxon>Eukaryota</taxon>
        <taxon>Sar</taxon>
        <taxon>Stramenopiles</taxon>
        <taxon>Oomycota</taxon>
        <taxon>Saprolegniomycetes</taxon>
        <taxon>Saprolegniales</taxon>
        <taxon>Verrucalvaceae</taxon>
        <taxon>Aphanomyces</taxon>
    </lineage>
</organism>
<dbReference type="OrthoDB" id="60422at2759"/>
<sequence>MLARTLKAFRHGATSNVPSYRGMATTVLDKIAYTAHVETTGGREGHAKSTDGGNVDIKLGAAGVNPEQLFAAGYSACFLGALKHVAGKEKVALPDGSKINASIDLGPIPTGFGIGAKLEIHLPGLDKAVADRLVKAADIVCPYYRTRSRTTLSRNSSSRSNQPPPPHFFTPPSTSVYSTTSVKLFLPV</sequence>
<accession>W4FSR7</accession>
<evidence type="ECO:0000256" key="2">
    <source>
        <dbReference type="SAM" id="MobiDB-lite"/>
    </source>
</evidence>
<gene>
    <name evidence="3" type="ORF">H257_14494</name>
</gene>
<feature type="compositionally biased region" description="Low complexity" evidence="2">
    <location>
        <begin position="151"/>
        <end position="161"/>
    </location>
</feature>
<dbReference type="GO" id="GO:0006979">
    <property type="term" value="P:response to oxidative stress"/>
    <property type="evidence" value="ECO:0007669"/>
    <property type="project" value="InterPro"/>
</dbReference>
<comment type="similarity">
    <text evidence="1">Belongs to the OsmC/Ohr family.</text>
</comment>
<dbReference type="Gene3D" id="3.30.300.20">
    <property type="match status" value="1"/>
</dbReference>
<feature type="region of interest" description="Disordered" evidence="2">
    <location>
        <begin position="151"/>
        <end position="172"/>
    </location>
</feature>
<dbReference type="NCBIfam" id="TIGR03561">
    <property type="entry name" value="organ_hyd_perox"/>
    <property type="match status" value="1"/>
</dbReference>
<dbReference type="Gene3D" id="2.20.25.10">
    <property type="match status" value="1"/>
</dbReference>
<dbReference type="InterPro" id="IPR019953">
    <property type="entry name" value="OHR"/>
</dbReference>
<dbReference type="PANTHER" id="PTHR33797:SF2">
    <property type="entry name" value="ORGANIC HYDROPEROXIDE RESISTANCE PROTEIN-LIKE"/>
    <property type="match status" value="1"/>
</dbReference>
<dbReference type="InterPro" id="IPR036102">
    <property type="entry name" value="OsmC/Ohrsf"/>
</dbReference>
<dbReference type="EMBL" id="KI913171">
    <property type="protein sequence ID" value="ETV69894.1"/>
    <property type="molecule type" value="Genomic_DNA"/>
</dbReference>
<proteinExistence type="inferred from homology"/>
<evidence type="ECO:0008006" key="4">
    <source>
        <dbReference type="Google" id="ProtNLM"/>
    </source>
</evidence>
<evidence type="ECO:0000313" key="3">
    <source>
        <dbReference type="EMBL" id="ETV69894.1"/>
    </source>
</evidence>
<dbReference type="RefSeq" id="XP_009840632.1">
    <property type="nucleotide sequence ID" value="XM_009842330.1"/>
</dbReference>
<dbReference type="InterPro" id="IPR003718">
    <property type="entry name" value="OsmC/Ohr_fam"/>
</dbReference>
<dbReference type="SUPFAM" id="SSF82784">
    <property type="entry name" value="OsmC-like"/>
    <property type="match status" value="1"/>
</dbReference>
<protein>
    <recommendedName>
        <fullName evidence="4">Organic hydroperoxide resistance protein</fullName>
    </recommendedName>
</protein>
<name>W4FSR7_APHAT</name>
<dbReference type="PANTHER" id="PTHR33797">
    <property type="entry name" value="ORGANIC HYDROPEROXIDE RESISTANCE PROTEIN-LIKE"/>
    <property type="match status" value="1"/>
</dbReference>
<dbReference type="GeneID" id="20816490"/>